<proteinExistence type="predicted"/>
<reference evidence="1" key="1">
    <citation type="journal article" date="2020" name="Nature">
        <title>Giant virus diversity and host interactions through global metagenomics.</title>
        <authorList>
            <person name="Schulz F."/>
            <person name="Roux S."/>
            <person name="Paez-Espino D."/>
            <person name="Jungbluth S."/>
            <person name="Walsh D.A."/>
            <person name="Denef V.J."/>
            <person name="McMahon K.D."/>
            <person name="Konstantinidis K.T."/>
            <person name="Eloe-Fadrosh E.A."/>
            <person name="Kyrpides N.C."/>
            <person name="Woyke T."/>
        </authorList>
    </citation>
    <scope>NUCLEOTIDE SEQUENCE</scope>
    <source>
        <strain evidence="1">GVMAG-M-3300020192-26</strain>
    </source>
</reference>
<protein>
    <submittedName>
        <fullName evidence="1">Uncharacterized protein</fullName>
    </submittedName>
</protein>
<dbReference type="EMBL" id="MN739364">
    <property type="protein sequence ID" value="QHT01099.1"/>
    <property type="molecule type" value="Genomic_DNA"/>
</dbReference>
<name>A0A6C0CBQ2_9ZZZZ</name>
<evidence type="ECO:0000313" key="1">
    <source>
        <dbReference type="EMBL" id="QHT01099.1"/>
    </source>
</evidence>
<dbReference type="AlphaFoldDB" id="A0A6C0CBQ2"/>
<sequence length="52" mass="6169">MQCYRQDLQLVRDLRVNSIDQIAAKICNWLEVCMRIQWIIEVICDVTAKICN</sequence>
<organism evidence="1">
    <name type="scientific">viral metagenome</name>
    <dbReference type="NCBI Taxonomy" id="1070528"/>
    <lineage>
        <taxon>unclassified sequences</taxon>
        <taxon>metagenomes</taxon>
        <taxon>organismal metagenomes</taxon>
    </lineage>
</organism>
<accession>A0A6C0CBQ2</accession>